<name>A0A7X8YD35_9MICC</name>
<dbReference type="Proteomes" id="UP000523139">
    <property type="component" value="Unassembled WGS sequence"/>
</dbReference>
<evidence type="ECO:0000256" key="5">
    <source>
        <dbReference type="SAM" id="Phobius"/>
    </source>
</evidence>
<feature type="transmembrane region" description="Helical" evidence="5">
    <location>
        <begin position="292"/>
        <end position="313"/>
    </location>
</feature>
<evidence type="ECO:0000259" key="6">
    <source>
        <dbReference type="Pfam" id="PF12698"/>
    </source>
</evidence>
<feature type="transmembrane region" description="Helical" evidence="5">
    <location>
        <begin position="38"/>
        <end position="59"/>
    </location>
</feature>
<feature type="transmembrane region" description="Helical" evidence="5">
    <location>
        <begin position="213"/>
        <end position="234"/>
    </location>
</feature>
<dbReference type="EMBL" id="JABAHY010000002">
    <property type="protein sequence ID" value="NLS09204.1"/>
    <property type="molecule type" value="Genomic_DNA"/>
</dbReference>
<feature type="transmembrane region" description="Helical" evidence="5">
    <location>
        <begin position="246"/>
        <end position="271"/>
    </location>
</feature>
<protein>
    <submittedName>
        <fullName evidence="7">ABC transporter permease</fullName>
    </submittedName>
</protein>
<dbReference type="PANTHER" id="PTHR43471">
    <property type="entry name" value="ABC TRANSPORTER PERMEASE"/>
    <property type="match status" value="1"/>
</dbReference>
<dbReference type="GO" id="GO:0016020">
    <property type="term" value="C:membrane"/>
    <property type="evidence" value="ECO:0007669"/>
    <property type="project" value="UniProtKB-SubCell"/>
</dbReference>
<evidence type="ECO:0000256" key="1">
    <source>
        <dbReference type="ARBA" id="ARBA00004141"/>
    </source>
</evidence>
<evidence type="ECO:0000256" key="4">
    <source>
        <dbReference type="ARBA" id="ARBA00023136"/>
    </source>
</evidence>
<evidence type="ECO:0000256" key="3">
    <source>
        <dbReference type="ARBA" id="ARBA00022989"/>
    </source>
</evidence>
<dbReference type="InterPro" id="IPR013525">
    <property type="entry name" value="ABC2_TM"/>
</dbReference>
<feature type="transmembrane region" description="Helical" evidence="5">
    <location>
        <begin position="333"/>
        <end position="355"/>
    </location>
</feature>
<gene>
    <name evidence="7" type="ORF">HGQ17_04125</name>
</gene>
<dbReference type="Pfam" id="PF12698">
    <property type="entry name" value="ABC2_membrane_3"/>
    <property type="match status" value="1"/>
</dbReference>
<accession>A0A7X8YD35</accession>
<dbReference type="GO" id="GO:0140359">
    <property type="term" value="F:ABC-type transporter activity"/>
    <property type="evidence" value="ECO:0007669"/>
    <property type="project" value="InterPro"/>
</dbReference>
<keyword evidence="3 5" id="KW-1133">Transmembrane helix</keyword>
<evidence type="ECO:0000313" key="7">
    <source>
        <dbReference type="EMBL" id="NLS09204.1"/>
    </source>
</evidence>
<feature type="domain" description="ABC-2 type transporter transmembrane" evidence="6">
    <location>
        <begin position="37"/>
        <end position="352"/>
    </location>
</feature>
<comment type="caution">
    <text evidence="7">The sequence shown here is derived from an EMBL/GenBank/DDBJ whole genome shotgun (WGS) entry which is preliminary data.</text>
</comment>
<dbReference type="AlphaFoldDB" id="A0A7X8YD35"/>
<organism evidence="7 8">
    <name type="scientific">Nesterenkonia sedimenti</name>
    <dbReference type="NCBI Taxonomy" id="1463632"/>
    <lineage>
        <taxon>Bacteria</taxon>
        <taxon>Bacillati</taxon>
        <taxon>Actinomycetota</taxon>
        <taxon>Actinomycetes</taxon>
        <taxon>Micrococcales</taxon>
        <taxon>Micrococcaceae</taxon>
        <taxon>Nesterenkonia</taxon>
    </lineage>
</organism>
<keyword evidence="2 5" id="KW-0812">Transmembrane</keyword>
<dbReference type="RefSeq" id="WP_168886688.1">
    <property type="nucleotide sequence ID" value="NZ_JABAHY010000002.1"/>
</dbReference>
<feature type="transmembrane region" description="Helical" evidence="5">
    <location>
        <begin position="155"/>
        <end position="179"/>
    </location>
</feature>
<keyword evidence="4 5" id="KW-0472">Membrane</keyword>
<proteinExistence type="predicted"/>
<comment type="subcellular location">
    <subcellularLocation>
        <location evidence="1">Membrane</location>
        <topology evidence="1">Multi-pass membrane protein</topology>
    </subcellularLocation>
</comment>
<dbReference type="PANTHER" id="PTHR43471:SF3">
    <property type="entry name" value="ABC TRANSPORTER PERMEASE PROTEIN NATB"/>
    <property type="match status" value="1"/>
</dbReference>
<sequence length="376" mass="40410">MSVESQETNAPQSPLSTTAAARLVAGREIHTQVRSKPFVISTLVTVVLIIGGFIALGFMGGDDEDEVPVAAVELPAEHQQMLEETNFEVTQAGSMDEAEQLLQDGDVDVIAAFDEESYIQIQLIGLDELPMTEAQNLSVMPTMDVLDGDAEDSDILYFVAMAFGLIYMLVAMGSGMIIMQNTIQEKQNRIVEILLSAISAKALLAGKILGNSIVALGQFLTMAVASVVGMAVSGQLEYLEMLTWPMAWFLVFFIPGFLLVASVFAATASLVSRQEDSGSVMTPAMMLVMAPYIVALFGLNNDLVMTVASYVPFTSPVAMSVRLFDGSTAWFEPLLSMGILVITTVLVMALAARIYSGALLHTGQRVKLSQALKSEN</sequence>
<evidence type="ECO:0000313" key="8">
    <source>
        <dbReference type="Proteomes" id="UP000523139"/>
    </source>
</evidence>
<reference evidence="7 8" key="1">
    <citation type="submission" date="2020-04" db="EMBL/GenBank/DDBJ databases">
        <title>Nesterenkonia sp. nov., isolated from marine sediment.</title>
        <authorList>
            <person name="Zhang G."/>
        </authorList>
    </citation>
    <scope>NUCLEOTIDE SEQUENCE [LARGE SCALE GENOMIC DNA]</scope>
    <source>
        <strain evidence="7 8">MY13</strain>
    </source>
</reference>
<evidence type="ECO:0000256" key="2">
    <source>
        <dbReference type="ARBA" id="ARBA00022692"/>
    </source>
</evidence>
<keyword evidence="8" id="KW-1185">Reference proteome</keyword>